<dbReference type="GO" id="GO:0009003">
    <property type="term" value="F:signal peptidase activity"/>
    <property type="evidence" value="ECO:0007669"/>
    <property type="project" value="UniProtKB-EC"/>
</dbReference>
<evidence type="ECO:0000256" key="6">
    <source>
        <dbReference type="SAM" id="Phobius"/>
    </source>
</evidence>
<dbReference type="RefSeq" id="WP_349077583.1">
    <property type="nucleotide sequence ID" value="NZ_JBBMEI010000005.1"/>
</dbReference>
<comment type="subcellular location">
    <subcellularLocation>
        <location evidence="1">Membrane</location>
    </subcellularLocation>
</comment>
<dbReference type="CDD" id="cd06530">
    <property type="entry name" value="S26_SPase_I"/>
    <property type="match status" value="1"/>
</dbReference>
<organism evidence="7 8">
    <name type="scientific">Blautia intestinihominis</name>
    <dbReference type="NCBI Taxonomy" id="3133152"/>
    <lineage>
        <taxon>Bacteria</taxon>
        <taxon>Bacillati</taxon>
        <taxon>Bacillota</taxon>
        <taxon>Clostridia</taxon>
        <taxon>Lachnospirales</taxon>
        <taxon>Lachnospiraceae</taxon>
        <taxon>Blautia</taxon>
    </lineage>
</organism>
<reference evidence="7 8" key="1">
    <citation type="submission" date="2024-03" db="EMBL/GenBank/DDBJ databases">
        <title>Human intestinal bacterial collection.</title>
        <authorList>
            <person name="Pauvert C."/>
            <person name="Hitch T.C.A."/>
            <person name="Clavel T."/>
        </authorList>
    </citation>
    <scope>NUCLEOTIDE SEQUENCE [LARGE SCALE GENOMIC DNA]</scope>
    <source>
        <strain evidence="7 8">CLA-AA-H95</strain>
    </source>
</reference>
<keyword evidence="8" id="KW-1185">Reference proteome</keyword>
<evidence type="ECO:0000313" key="8">
    <source>
        <dbReference type="Proteomes" id="UP001446032"/>
    </source>
</evidence>
<evidence type="ECO:0000256" key="3">
    <source>
        <dbReference type="ARBA" id="ARBA00022989"/>
    </source>
</evidence>
<protein>
    <recommendedName>
        <fullName evidence="5">Signal peptidase I</fullName>
        <ecNumber evidence="5">3.4.21.89</ecNumber>
    </recommendedName>
</protein>
<accession>A0ABV1AGN2</accession>
<keyword evidence="7" id="KW-0378">Hydrolase</keyword>
<dbReference type="InterPro" id="IPR001733">
    <property type="entry name" value="Peptidase_S26B"/>
</dbReference>
<evidence type="ECO:0000256" key="4">
    <source>
        <dbReference type="ARBA" id="ARBA00023136"/>
    </source>
</evidence>
<keyword evidence="2 6" id="KW-0812">Transmembrane</keyword>
<feature type="transmembrane region" description="Helical" evidence="6">
    <location>
        <begin position="150"/>
        <end position="169"/>
    </location>
</feature>
<keyword evidence="3 6" id="KW-1133">Transmembrane helix</keyword>
<evidence type="ECO:0000256" key="1">
    <source>
        <dbReference type="ARBA" id="ARBA00004370"/>
    </source>
</evidence>
<dbReference type="EC" id="3.4.21.89" evidence="5"/>
<evidence type="ECO:0000256" key="2">
    <source>
        <dbReference type="ARBA" id="ARBA00022692"/>
    </source>
</evidence>
<dbReference type="Proteomes" id="UP001446032">
    <property type="component" value="Unassembled WGS sequence"/>
</dbReference>
<dbReference type="SUPFAM" id="SSF51306">
    <property type="entry name" value="LexA/Signal peptidase"/>
    <property type="match status" value="1"/>
</dbReference>
<evidence type="ECO:0000256" key="5">
    <source>
        <dbReference type="NCBIfam" id="TIGR02228"/>
    </source>
</evidence>
<feature type="transmembrane region" description="Helical" evidence="6">
    <location>
        <begin position="7"/>
        <end position="30"/>
    </location>
</feature>
<gene>
    <name evidence="7" type="ORF">WMO75_03000</name>
</gene>
<dbReference type="Gene3D" id="2.10.109.10">
    <property type="entry name" value="Umud Fragment, subunit A"/>
    <property type="match status" value="1"/>
</dbReference>
<sequence>MIKKFFLTLINIISVMIIAAAVVVLCLVVFTKQGEAPNLGGYTVFRITTGSMRPSYDTDTLILVKKTDPSQIQVGDVISFYSADPALDGAVNTHRVIAIEQDGTEWKYTTQGDANNIPDQYGTDSEALIGKVVASSLALGKLARLVANPLVFIPVILIPLAVILISNLVRTIRLAGKIAKDEEEAAVREAIREIQEKRQKEKENSSDKEQ</sequence>
<name>A0ABV1AGN2_9FIRM</name>
<proteinExistence type="predicted"/>
<keyword evidence="4 6" id="KW-0472">Membrane</keyword>
<dbReference type="NCBIfam" id="TIGR02228">
    <property type="entry name" value="sigpep_I_arch"/>
    <property type="match status" value="1"/>
</dbReference>
<evidence type="ECO:0000313" key="7">
    <source>
        <dbReference type="EMBL" id="MEQ2357320.1"/>
    </source>
</evidence>
<dbReference type="EMBL" id="JBBMEI010000005">
    <property type="protein sequence ID" value="MEQ2357320.1"/>
    <property type="molecule type" value="Genomic_DNA"/>
</dbReference>
<dbReference type="InterPro" id="IPR019533">
    <property type="entry name" value="Peptidase_S26"/>
</dbReference>
<dbReference type="InterPro" id="IPR036286">
    <property type="entry name" value="LexA/Signal_pep-like_sf"/>
</dbReference>
<comment type="caution">
    <text evidence="7">The sequence shown here is derived from an EMBL/GenBank/DDBJ whole genome shotgun (WGS) entry which is preliminary data.</text>
</comment>